<dbReference type="InterPro" id="IPR018060">
    <property type="entry name" value="HTH_AraC"/>
</dbReference>
<name>A0A916XD65_9BURK</name>
<accession>A0A916XD65</accession>
<organism evidence="4 5">
    <name type="scientific">Undibacterium terreum</name>
    <dbReference type="NCBI Taxonomy" id="1224302"/>
    <lineage>
        <taxon>Bacteria</taxon>
        <taxon>Pseudomonadati</taxon>
        <taxon>Pseudomonadota</taxon>
        <taxon>Betaproteobacteria</taxon>
        <taxon>Burkholderiales</taxon>
        <taxon>Oxalobacteraceae</taxon>
        <taxon>Undibacterium</taxon>
    </lineage>
</organism>
<dbReference type="InterPro" id="IPR009057">
    <property type="entry name" value="Homeodomain-like_sf"/>
</dbReference>
<dbReference type="Gene3D" id="1.10.10.60">
    <property type="entry name" value="Homeodomain-like"/>
    <property type="match status" value="1"/>
</dbReference>
<evidence type="ECO:0000313" key="5">
    <source>
        <dbReference type="Proteomes" id="UP000637423"/>
    </source>
</evidence>
<gene>
    <name evidence="4" type="ORF">GCM10011396_10310</name>
</gene>
<evidence type="ECO:0000259" key="3">
    <source>
        <dbReference type="PROSITE" id="PS01124"/>
    </source>
</evidence>
<dbReference type="GO" id="GO:0003700">
    <property type="term" value="F:DNA-binding transcription factor activity"/>
    <property type="evidence" value="ECO:0007669"/>
    <property type="project" value="InterPro"/>
</dbReference>
<reference evidence="4" key="1">
    <citation type="journal article" date="2014" name="Int. J. Syst. Evol. Microbiol.">
        <title>Complete genome sequence of Corynebacterium casei LMG S-19264T (=DSM 44701T), isolated from a smear-ripened cheese.</title>
        <authorList>
            <consortium name="US DOE Joint Genome Institute (JGI-PGF)"/>
            <person name="Walter F."/>
            <person name="Albersmeier A."/>
            <person name="Kalinowski J."/>
            <person name="Ruckert C."/>
        </authorList>
    </citation>
    <scope>NUCLEOTIDE SEQUENCE</scope>
    <source>
        <strain evidence="4">CGMCC 1.10998</strain>
    </source>
</reference>
<evidence type="ECO:0000313" key="4">
    <source>
        <dbReference type="EMBL" id="GGC65268.1"/>
    </source>
</evidence>
<dbReference type="GO" id="GO:0043565">
    <property type="term" value="F:sequence-specific DNA binding"/>
    <property type="evidence" value="ECO:0007669"/>
    <property type="project" value="InterPro"/>
</dbReference>
<protein>
    <recommendedName>
        <fullName evidence="3">HTH araC/xylS-type domain-containing protein</fullName>
    </recommendedName>
</protein>
<dbReference type="PROSITE" id="PS01124">
    <property type="entry name" value="HTH_ARAC_FAMILY_2"/>
    <property type="match status" value="1"/>
</dbReference>
<evidence type="ECO:0000256" key="2">
    <source>
        <dbReference type="ARBA" id="ARBA00023163"/>
    </source>
</evidence>
<dbReference type="EMBL" id="BMED01000001">
    <property type="protein sequence ID" value="GGC65268.1"/>
    <property type="molecule type" value="Genomic_DNA"/>
</dbReference>
<dbReference type="AlphaFoldDB" id="A0A916XD65"/>
<feature type="domain" description="HTH araC/xylS-type" evidence="3">
    <location>
        <begin position="234"/>
        <end position="282"/>
    </location>
</feature>
<dbReference type="SUPFAM" id="SSF46689">
    <property type="entry name" value="Homeodomain-like"/>
    <property type="match status" value="1"/>
</dbReference>
<dbReference type="Pfam" id="PF12833">
    <property type="entry name" value="HTH_18"/>
    <property type="match status" value="1"/>
</dbReference>
<evidence type="ECO:0000256" key="1">
    <source>
        <dbReference type="ARBA" id="ARBA00023015"/>
    </source>
</evidence>
<proteinExistence type="predicted"/>
<reference evidence="4" key="2">
    <citation type="submission" date="2020-09" db="EMBL/GenBank/DDBJ databases">
        <authorList>
            <person name="Sun Q."/>
            <person name="Zhou Y."/>
        </authorList>
    </citation>
    <scope>NUCLEOTIDE SEQUENCE</scope>
    <source>
        <strain evidence="4">CGMCC 1.10998</strain>
    </source>
</reference>
<keyword evidence="5" id="KW-1185">Reference proteome</keyword>
<dbReference type="Proteomes" id="UP000637423">
    <property type="component" value="Unassembled WGS sequence"/>
</dbReference>
<sequence>MRSSQPASLNLHHAGGTHAAVHAPRLSLGSCIRAYITRSTRDVALLPANSRLNHFPPSSVCTISWYLHGEAELIQIGDKAVAQVLPVPIIFNGPRTEAVVSYNPGQVEVFTLVLLPEALHALTGLNIAEFTDRSLAFAQVFDTEWQAMAQAVLNASGHAERIALIEEFIEPRWAAARPHSNPLADWMRGSFESMAVRMAASHWVRSGRQLERQVKMWSGLSYQRLWGLRRAENRFIAVREMLRSSDSSWADVAATTGHADQAHFCRETRKITGLSPKELKRRVMEEESYWLYRIWS</sequence>
<keyword evidence="1" id="KW-0805">Transcription regulation</keyword>
<comment type="caution">
    <text evidence="4">The sequence shown here is derived from an EMBL/GenBank/DDBJ whole genome shotgun (WGS) entry which is preliminary data.</text>
</comment>
<keyword evidence="2" id="KW-0804">Transcription</keyword>